<evidence type="ECO:0000259" key="3">
    <source>
        <dbReference type="Pfam" id="PF00248"/>
    </source>
</evidence>
<dbReference type="SUPFAM" id="SSF51430">
    <property type="entry name" value="NAD(P)-linked oxidoreductase"/>
    <property type="match status" value="1"/>
</dbReference>
<evidence type="ECO:0000256" key="2">
    <source>
        <dbReference type="ARBA" id="ARBA00038157"/>
    </source>
</evidence>
<dbReference type="CDD" id="cd19085">
    <property type="entry name" value="AKR_AKR11B3"/>
    <property type="match status" value="1"/>
</dbReference>
<proteinExistence type="inferred from homology"/>
<accession>A0A7J7KMC8</accession>
<protein>
    <recommendedName>
        <fullName evidence="3">NADP-dependent oxidoreductase domain-containing protein</fullName>
    </recommendedName>
</protein>
<dbReference type="Pfam" id="PF00248">
    <property type="entry name" value="Aldo_ket_red"/>
    <property type="match status" value="1"/>
</dbReference>
<dbReference type="GO" id="GO:0016491">
    <property type="term" value="F:oxidoreductase activity"/>
    <property type="evidence" value="ECO:0007669"/>
    <property type="project" value="UniProtKB-KW"/>
</dbReference>
<dbReference type="InterPro" id="IPR050523">
    <property type="entry name" value="AKR_Detox_Biosynth"/>
</dbReference>
<dbReference type="AlphaFoldDB" id="A0A7J7KMC8"/>
<comment type="similarity">
    <text evidence="2">Belongs to the aldo/keto reductase family. Aldo/keto reductase 2 subfamily.</text>
</comment>
<dbReference type="OrthoDB" id="48988at2759"/>
<comment type="caution">
    <text evidence="4">The sequence shown here is derived from an EMBL/GenBank/DDBJ whole genome shotgun (WGS) entry which is preliminary data.</text>
</comment>
<dbReference type="Proteomes" id="UP000593567">
    <property type="component" value="Unassembled WGS sequence"/>
</dbReference>
<evidence type="ECO:0000313" key="5">
    <source>
        <dbReference type="Proteomes" id="UP000593567"/>
    </source>
</evidence>
<dbReference type="PRINTS" id="PR00069">
    <property type="entry name" value="ALDKETRDTASE"/>
</dbReference>
<evidence type="ECO:0000256" key="1">
    <source>
        <dbReference type="ARBA" id="ARBA00023002"/>
    </source>
</evidence>
<dbReference type="PANTHER" id="PTHR43364">
    <property type="entry name" value="NADH-SPECIFIC METHYLGLYOXAL REDUCTASE-RELATED"/>
    <property type="match status" value="1"/>
</dbReference>
<dbReference type="InterPro" id="IPR036812">
    <property type="entry name" value="NAD(P)_OxRdtase_dom_sf"/>
</dbReference>
<keyword evidence="1" id="KW-0560">Oxidoreductase</keyword>
<dbReference type="PANTHER" id="PTHR43364:SF4">
    <property type="entry name" value="NAD(P)-LINKED OXIDOREDUCTASE SUPERFAMILY PROTEIN"/>
    <property type="match status" value="1"/>
</dbReference>
<dbReference type="InterPro" id="IPR020471">
    <property type="entry name" value="AKR"/>
</dbReference>
<dbReference type="EMBL" id="VXIV02000278">
    <property type="protein sequence ID" value="KAF6039309.1"/>
    <property type="molecule type" value="Genomic_DNA"/>
</dbReference>
<reference evidence="4" key="1">
    <citation type="submission" date="2020-06" db="EMBL/GenBank/DDBJ databases">
        <title>Draft genome of Bugula neritina, a colonial animal packing powerful symbionts and potential medicines.</title>
        <authorList>
            <person name="Rayko M."/>
        </authorList>
    </citation>
    <scope>NUCLEOTIDE SEQUENCE [LARGE SCALE GENOMIC DNA]</scope>
    <source>
        <strain evidence="4">Kwan_BN1</strain>
    </source>
</reference>
<name>A0A7J7KMC8_BUGNE</name>
<organism evidence="4 5">
    <name type="scientific">Bugula neritina</name>
    <name type="common">Brown bryozoan</name>
    <name type="synonym">Sertularia neritina</name>
    <dbReference type="NCBI Taxonomy" id="10212"/>
    <lineage>
        <taxon>Eukaryota</taxon>
        <taxon>Metazoa</taxon>
        <taxon>Spiralia</taxon>
        <taxon>Lophotrochozoa</taxon>
        <taxon>Bryozoa</taxon>
        <taxon>Gymnolaemata</taxon>
        <taxon>Cheilostomatida</taxon>
        <taxon>Flustrina</taxon>
        <taxon>Buguloidea</taxon>
        <taxon>Bugulidae</taxon>
        <taxon>Bugula</taxon>
    </lineage>
</organism>
<feature type="domain" description="NADP-dependent oxidoreductase" evidence="3">
    <location>
        <begin position="15"/>
        <end position="304"/>
    </location>
</feature>
<gene>
    <name evidence="4" type="ORF">EB796_002378</name>
</gene>
<dbReference type="Gene3D" id="3.20.20.100">
    <property type="entry name" value="NADP-dependent oxidoreductase domain"/>
    <property type="match status" value="1"/>
</dbReference>
<dbReference type="InterPro" id="IPR023210">
    <property type="entry name" value="NADP_OxRdtase_dom"/>
</dbReference>
<sequence>MEKKLLGDSDLSVTPICVGCWQFNDGEMSGDRTWNGQPYAMSKSIVDTALELGINFFDTAEAYLNSEGVVGRLFEGRRQGVVLASKFGYGANKKTGYTALDIEQALTASLERLRTDYLDLYQVHWPTVIDENLEEVVKELERQKSLGRIRYYGVSNFGKTDLEKFIAAGGKPITNQVLYNLLARGCEYEMLPYSVEKGISILAYSPLQQGLLSGKYLKSEDVPEGRRRNRLFSSSSTSLSRHGEEGCETELFTAIGELKTICDERNISMPSVSLSWLLKQKGLSSVIVGAASPEQITANTKFTDISAEMDSTLKDITEPIKVALGTNCDLWAEKSRHG</sequence>
<evidence type="ECO:0000313" key="4">
    <source>
        <dbReference type="EMBL" id="KAF6039309.1"/>
    </source>
</evidence>
<keyword evidence="5" id="KW-1185">Reference proteome</keyword>